<reference evidence="2 3" key="1">
    <citation type="journal article" date="2021" name="Microorganisms">
        <title>Genome Evolution of Filamentous Cyanobacterium Nostoc Species: From Facultative Symbiosis to Free Living.</title>
        <authorList>
            <person name="Huo D."/>
            <person name="Li H."/>
            <person name="Cai F."/>
            <person name="Guo X."/>
            <person name="Qiao Z."/>
            <person name="Wang W."/>
            <person name="Yu G."/>
            <person name="Li R."/>
        </authorList>
    </citation>
    <scope>NUCLEOTIDE SEQUENCE [LARGE SCALE GENOMIC DNA]</scope>
    <source>
        <strain evidence="2 3">CHAB 5714</strain>
    </source>
</reference>
<dbReference type="RefSeq" id="WP_229485260.1">
    <property type="nucleotide sequence ID" value="NZ_JAIVFQ010000015.1"/>
</dbReference>
<dbReference type="InterPro" id="IPR025587">
    <property type="entry name" value="DUF4351"/>
</dbReference>
<dbReference type="Proteomes" id="UP001199525">
    <property type="component" value="Unassembled WGS sequence"/>
</dbReference>
<evidence type="ECO:0000313" key="3">
    <source>
        <dbReference type="Proteomes" id="UP001199525"/>
    </source>
</evidence>
<dbReference type="EMBL" id="JAIVFQ010000015">
    <property type="protein sequence ID" value="MCC5600179.1"/>
    <property type="molecule type" value="Genomic_DNA"/>
</dbReference>
<keyword evidence="3" id="KW-1185">Reference proteome</keyword>
<dbReference type="PANTHER" id="PTHR34613:SF1">
    <property type="entry name" value="SLL6017 PROTEIN"/>
    <property type="match status" value="1"/>
</dbReference>
<accession>A0ABS8I8Z9</accession>
<sequence length="286" mass="32633">MAKVADIGSKRLINLAPDAWVKWVTQRPEVVAKEILGSEFHWISRETDVLMKAYSATHGDFLVLNELQLRYTAQMPLRMRAYAALAQERYRLPTYPVLINILPPPSTLTIVNSYEQEFLGLRAIQDYRVINLWEIDAEIVFGQPLPSLLPFVPILRGGGEVSVVQRALQALRADAELNELESLLAFFASFVLDTPLVQQIMRWDMAVLRESPWYQEIEQRGIQQGARRQLIRVLQQRFGEIPHEVEVRFEGESVEKLESLMDSALAKLTVGIAVNSLDEFVSILFI</sequence>
<name>A0ABS8I8Z9_9NOSO</name>
<organism evidence="2 3">
    <name type="scientific">Nostoc favosum CHAB5714</name>
    <dbReference type="NCBI Taxonomy" id="2780399"/>
    <lineage>
        <taxon>Bacteria</taxon>
        <taxon>Bacillati</taxon>
        <taxon>Cyanobacteriota</taxon>
        <taxon>Cyanophyceae</taxon>
        <taxon>Nostocales</taxon>
        <taxon>Nostocaceae</taxon>
        <taxon>Nostoc</taxon>
        <taxon>Nostoc favosum</taxon>
    </lineage>
</organism>
<protein>
    <submittedName>
        <fullName evidence="2">Rpn family recombination-promoting nuclease/putative transposase</fullName>
    </submittedName>
</protein>
<dbReference type="PANTHER" id="PTHR34613">
    <property type="entry name" value="SLL0800 PROTEIN"/>
    <property type="match status" value="1"/>
</dbReference>
<evidence type="ECO:0000259" key="1">
    <source>
        <dbReference type="Pfam" id="PF14261"/>
    </source>
</evidence>
<dbReference type="Pfam" id="PF14261">
    <property type="entry name" value="DUF4351"/>
    <property type="match status" value="1"/>
</dbReference>
<evidence type="ECO:0000313" key="2">
    <source>
        <dbReference type="EMBL" id="MCC5600179.1"/>
    </source>
</evidence>
<proteinExistence type="predicted"/>
<feature type="domain" description="DUF4351" evidence="1">
    <location>
        <begin position="219"/>
        <end position="263"/>
    </location>
</feature>
<gene>
    <name evidence="2" type="ORF">LC586_13315</name>
</gene>
<comment type="caution">
    <text evidence="2">The sequence shown here is derived from an EMBL/GenBank/DDBJ whole genome shotgun (WGS) entry which is preliminary data.</text>
</comment>